<reference evidence="4 5" key="1">
    <citation type="submission" date="2018-09" db="EMBL/GenBank/DDBJ databases">
        <title>Marinorhizobium profundi gen. nov., sp. nov., isolated from a deep-sea sediment sample from the New Britain Trench and proposal of Marinorhizobiaceae fam. nov. in the order Rhizobiales of the class Alphaproteobacteria.</title>
        <authorList>
            <person name="Cao J."/>
        </authorList>
    </citation>
    <scope>NUCLEOTIDE SEQUENCE [LARGE SCALE GENOMIC DNA]</scope>
    <source>
        <strain evidence="4 5">WS11</strain>
    </source>
</reference>
<dbReference type="GO" id="GO:0016810">
    <property type="term" value="F:hydrolase activity, acting on carbon-nitrogen (but not peptide) bonds"/>
    <property type="evidence" value="ECO:0007669"/>
    <property type="project" value="InterPro"/>
</dbReference>
<keyword evidence="5" id="KW-1185">Reference proteome</keyword>
<dbReference type="SUPFAM" id="SSF51338">
    <property type="entry name" value="Composite domain of metallo-dependent hydrolases"/>
    <property type="match status" value="1"/>
</dbReference>
<dbReference type="Gene3D" id="3.20.20.140">
    <property type="entry name" value="Metal-dependent hydrolases"/>
    <property type="match status" value="1"/>
</dbReference>
<evidence type="ECO:0000259" key="3">
    <source>
        <dbReference type="Pfam" id="PF01979"/>
    </source>
</evidence>
<dbReference type="Proteomes" id="UP000268192">
    <property type="component" value="Chromosome"/>
</dbReference>
<evidence type="ECO:0000256" key="1">
    <source>
        <dbReference type="ARBA" id="ARBA00006745"/>
    </source>
</evidence>
<name>A0A3S9B2A9_9HYPH</name>
<evidence type="ECO:0000313" key="5">
    <source>
        <dbReference type="Proteomes" id="UP000268192"/>
    </source>
</evidence>
<dbReference type="InterPro" id="IPR006680">
    <property type="entry name" value="Amidohydro-rel"/>
</dbReference>
<dbReference type="Gene3D" id="2.30.40.10">
    <property type="entry name" value="Urease, subunit C, domain 1"/>
    <property type="match status" value="1"/>
</dbReference>
<evidence type="ECO:0000313" key="4">
    <source>
        <dbReference type="EMBL" id="AZN71105.1"/>
    </source>
</evidence>
<dbReference type="Pfam" id="PF01979">
    <property type="entry name" value="Amidohydro_1"/>
    <property type="match status" value="1"/>
</dbReference>
<dbReference type="OrthoDB" id="9796020at2"/>
<dbReference type="InterPro" id="IPR050287">
    <property type="entry name" value="MTA/SAH_deaminase"/>
</dbReference>
<gene>
    <name evidence="4" type="ORF">D5400_07270</name>
</gene>
<dbReference type="InterPro" id="IPR032466">
    <property type="entry name" value="Metal_Hydrolase"/>
</dbReference>
<keyword evidence="2 4" id="KW-0378">Hydrolase</keyword>
<dbReference type="KEGG" id="abaw:D5400_07270"/>
<accession>A0A3S9B2A9</accession>
<organism evidence="4 5">
    <name type="scientific">Georhizobium profundi</name>
    <dbReference type="NCBI Taxonomy" id="2341112"/>
    <lineage>
        <taxon>Bacteria</taxon>
        <taxon>Pseudomonadati</taxon>
        <taxon>Pseudomonadota</taxon>
        <taxon>Alphaproteobacteria</taxon>
        <taxon>Hyphomicrobiales</taxon>
        <taxon>Rhizobiaceae</taxon>
        <taxon>Georhizobium</taxon>
    </lineage>
</organism>
<protein>
    <submittedName>
        <fullName evidence="4">Amidohydrolase</fullName>
    </submittedName>
</protein>
<dbReference type="RefSeq" id="WP_126009042.1">
    <property type="nucleotide sequence ID" value="NZ_CP032509.1"/>
</dbReference>
<feature type="domain" description="Amidohydrolase-related" evidence="3">
    <location>
        <begin position="47"/>
        <end position="424"/>
    </location>
</feature>
<dbReference type="PANTHER" id="PTHR43794">
    <property type="entry name" value="AMINOHYDROLASE SSNA-RELATED"/>
    <property type="match status" value="1"/>
</dbReference>
<sequence>MPTIQARHALTGRGADLSVPLALSWENELITRASTAPLQQDAPRRLIIPAFANAHDHARPLALSSFGAAFMPLETWLPRSMLATPPDAYLAALAPLARAARSGCGSIMVHYTRPSGKLSPVDEAREVARAARDIGVRIAYAPAIRDQNPIVYGDEASLLAGLSPEAEKIVKETYCRPPLTVDALIDMTDEIADAITGPMVDVQYGPAAVQWCSHELLVRVAKRSAQTGRRVHMHLLETPYQRHWADRTFPQGIVTYLKDIGLLSPRLTLAHCIHARPDELDMIAEAGASIVTNSSSNMHLRSGIGPIAEARRRGCRIAIGMDGLAFDEDDDMVRETRIANALHGGLGFDESWNRTEFLLESVAHGRRSTGAPGTGALAAGEAADFIVIDHEALDRDRIMEVDPIDLLFARATAAHIEEVVVAGRSIVKNGGVLGVDLPAAEDELRARYRQQADRFAELDAAWPQIETALEGWFRDHAGCC</sequence>
<dbReference type="PANTHER" id="PTHR43794:SF11">
    <property type="entry name" value="AMIDOHYDROLASE-RELATED DOMAIN-CONTAINING PROTEIN"/>
    <property type="match status" value="1"/>
</dbReference>
<proteinExistence type="inferred from homology"/>
<dbReference type="AlphaFoldDB" id="A0A3S9B2A9"/>
<comment type="similarity">
    <text evidence="1">Belongs to the metallo-dependent hydrolases superfamily. ATZ/TRZ family.</text>
</comment>
<dbReference type="EMBL" id="CP032509">
    <property type="protein sequence ID" value="AZN71105.1"/>
    <property type="molecule type" value="Genomic_DNA"/>
</dbReference>
<dbReference type="InterPro" id="IPR011059">
    <property type="entry name" value="Metal-dep_hydrolase_composite"/>
</dbReference>
<evidence type="ECO:0000256" key="2">
    <source>
        <dbReference type="ARBA" id="ARBA00022801"/>
    </source>
</evidence>
<dbReference type="SUPFAM" id="SSF51556">
    <property type="entry name" value="Metallo-dependent hydrolases"/>
    <property type="match status" value="1"/>
</dbReference>